<proteinExistence type="predicted"/>
<dbReference type="OrthoDB" id="10358077at2759"/>
<evidence type="ECO:0000313" key="2">
    <source>
        <dbReference type="Proteomes" id="UP000054843"/>
    </source>
</evidence>
<organism evidence="1 2">
    <name type="scientific">Trichinella papuae</name>
    <dbReference type="NCBI Taxonomy" id="268474"/>
    <lineage>
        <taxon>Eukaryota</taxon>
        <taxon>Metazoa</taxon>
        <taxon>Ecdysozoa</taxon>
        <taxon>Nematoda</taxon>
        <taxon>Enoplea</taxon>
        <taxon>Dorylaimia</taxon>
        <taxon>Trichinellida</taxon>
        <taxon>Trichinellidae</taxon>
        <taxon>Trichinella</taxon>
    </lineage>
</organism>
<keyword evidence="2" id="KW-1185">Reference proteome</keyword>
<dbReference type="EMBL" id="JYDO01000071">
    <property type="protein sequence ID" value="KRZ72910.1"/>
    <property type="molecule type" value="Genomic_DNA"/>
</dbReference>
<comment type="caution">
    <text evidence="1">The sequence shown here is derived from an EMBL/GenBank/DDBJ whole genome shotgun (WGS) entry which is preliminary data.</text>
</comment>
<evidence type="ECO:0000313" key="1">
    <source>
        <dbReference type="EMBL" id="KRZ72910.1"/>
    </source>
</evidence>
<reference evidence="1 2" key="1">
    <citation type="submission" date="2015-01" db="EMBL/GenBank/DDBJ databases">
        <title>Evolution of Trichinella species and genotypes.</title>
        <authorList>
            <person name="Korhonen P.K."/>
            <person name="Edoardo P."/>
            <person name="Giuseppe L.R."/>
            <person name="Gasser R.B."/>
        </authorList>
    </citation>
    <scope>NUCLEOTIDE SEQUENCE [LARGE SCALE GENOMIC DNA]</scope>
    <source>
        <strain evidence="1">ISS1980</strain>
    </source>
</reference>
<dbReference type="Proteomes" id="UP000054843">
    <property type="component" value="Unassembled WGS sequence"/>
</dbReference>
<gene>
    <name evidence="1" type="ORF">T10_1433</name>
</gene>
<name>A0A0V1MNH8_9BILA</name>
<accession>A0A0V1MNH8</accession>
<dbReference type="AlphaFoldDB" id="A0A0V1MNH8"/>
<sequence>MLPLNNKITTWRAMMRNLKIFKVLLSVLKRCIGVGVGVAGCMPTTKRFKLVHLFASHRSSEVPNKNKLMKNCYIARMFTNAKIVNLFISCSSPGLNILRRQAHLLNATCCFVSSPAAFEAKKKEQLLSCIFTSPDSQDSGKSTKFVNGNFICAKLLFCKMNIEEFFVIAIFLKLCENYEIFLLQTTSLLWLTFHGVKTNY</sequence>
<protein>
    <submittedName>
        <fullName evidence="1">Uncharacterized protein</fullName>
    </submittedName>
</protein>